<evidence type="ECO:0000256" key="2">
    <source>
        <dbReference type="ARBA" id="ARBA00022942"/>
    </source>
</evidence>
<evidence type="ECO:0000256" key="3">
    <source>
        <dbReference type="RuleBase" id="RU004203"/>
    </source>
</evidence>
<dbReference type="GO" id="GO:0005839">
    <property type="term" value="C:proteasome core complex"/>
    <property type="evidence" value="ECO:0007669"/>
    <property type="project" value="InterPro"/>
</dbReference>
<accession>A0A411PX39</accession>
<dbReference type="InterPro" id="IPR016050">
    <property type="entry name" value="Proteasome_bsu_CS"/>
</dbReference>
<comment type="subunit">
    <text evidence="3">Component of the proteasome complex.</text>
</comment>
<dbReference type="AlphaFoldDB" id="A0A411PX39"/>
<name>A0A411PX39_9CILI</name>
<dbReference type="InterPro" id="IPR023333">
    <property type="entry name" value="Proteasome_suB-type"/>
</dbReference>
<keyword evidence="3" id="KW-0539">Nucleus</keyword>
<dbReference type="PROSITE" id="PS00854">
    <property type="entry name" value="PROTEASOME_BETA_1"/>
    <property type="match status" value="1"/>
</dbReference>
<dbReference type="PANTHER" id="PTHR32194:SF2">
    <property type="entry name" value="PROTEASOME SUBUNIT BETA TYPE-1"/>
    <property type="match status" value="1"/>
</dbReference>
<dbReference type="InterPro" id="IPR029055">
    <property type="entry name" value="Ntn_hydrolases_N"/>
</dbReference>
<dbReference type="GO" id="GO:0005737">
    <property type="term" value="C:cytoplasm"/>
    <property type="evidence" value="ECO:0007669"/>
    <property type="project" value="UniProtKB-SubCell"/>
</dbReference>
<evidence type="ECO:0000313" key="4">
    <source>
        <dbReference type="EMBL" id="QBG49670.1"/>
    </source>
</evidence>
<protein>
    <recommendedName>
        <fullName evidence="3">Proteasome subunit beta</fullName>
    </recommendedName>
</protein>
<organism evidence="4">
    <name type="scientific">Philasterides dicentrarchi</name>
    <dbReference type="NCBI Taxonomy" id="282688"/>
    <lineage>
        <taxon>Eukaryota</taxon>
        <taxon>Sar</taxon>
        <taxon>Alveolata</taxon>
        <taxon>Ciliophora</taxon>
        <taxon>Intramacronucleata</taxon>
        <taxon>Oligohymenophorea</taxon>
        <taxon>Scuticociliatia</taxon>
        <taxon>Philasterida</taxon>
        <taxon>Philasteridae</taxon>
        <taxon>Philasterides</taxon>
    </lineage>
</organism>
<dbReference type="SUPFAM" id="SSF56235">
    <property type="entry name" value="N-terminal nucleophile aminohydrolases (Ntn hydrolases)"/>
    <property type="match status" value="1"/>
</dbReference>
<dbReference type="PANTHER" id="PTHR32194">
    <property type="entry name" value="METALLOPROTEASE TLDD"/>
    <property type="match status" value="1"/>
</dbReference>
<dbReference type="GO" id="GO:0005634">
    <property type="term" value="C:nucleus"/>
    <property type="evidence" value="ECO:0007669"/>
    <property type="project" value="UniProtKB-SubCell"/>
</dbReference>
<reference evidence="4" key="1">
    <citation type="submission" date="2018-06" db="EMBL/GenBank/DDBJ databases">
        <authorList>
            <person name="Folgueira I."/>
            <person name="deFelipe A."/>
            <person name="Lamas J."/>
            <person name="Leiro J."/>
        </authorList>
    </citation>
    <scope>NUCLEOTIDE SEQUENCE</scope>
</reference>
<sequence>MQKIMDQDITIGFEEKNKNIARPKDLIKEHRQPQWNPYVNNEGTICAIGGKGFLVIAGDTRLSNGFSIVSRNTSKISKLTKDVFLATSGMYADFSALCKNLQARLKMYEFDSGKAPSTKSCACLLSRTLYSKRFFPFYTFNALCGFDENGVGQTYGYDAVGSYDVKNYVVLGSASQMIVPIIDCQIEGYNKEKQTFNKDNKEEVIKLIIDVFNSASERDVYTGDALEIYVLEPGKEPVKQEVKLRQD</sequence>
<comment type="similarity">
    <text evidence="3">Belongs to the peptidase T1B family.</text>
</comment>
<proteinExistence type="evidence at transcript level"/>
<dbReference type="PROSITE" id="PS51476">
    <property type="entry name" value="PROTEASOME_BETA_2"/>
    <property type="match status" value="1"/>
</dbReference>
<dbReference type="InterPro" id="IPR001353">
    <property type="entry name" value="Proteasome_sua/b"/>
</dbReference>
<keyword evidence="2 3" id="KW-0647">Proteasome</keyword>
<dbReference type="Pfam" id="PF00227">
    <property type="entry name" value="Proteasome"/>
    <property type="match status" value="1"/>
</dbReference>
<dbReference type="EMBL" id="MH457524">
    <property type="protein sequence ID" value="QBG49670.1"/>
    <property type="molecule type" value="mRNA"/>
</dbReference>
<evidence type="ECO:0000256" key="1">
    <source>
        <dbReference type="ARBA" id="ARBA00022490"/>
    </source>
</evidence>
<comment type="function">
    <text evidence="3">Component of the proteasome, a multicatalytic proteinase complex which is characterized by its ability to cleave peptides with Arg, Phe, Tyr, Leu, and Glu adjacent to the leaving group at neutral or slightly basic pH. The proteasome has an ATP-dependent proteolytic activity.</text>
</comment>
<dbReference type="Gene3D" id="3.60.20.10">
    <property type="entry name" value="Glutamine Phosphoribosylpyrophosphate, subunit 1, domain 1"/>
    <property type="match status" value="1"/>
</dbReference>
<comment type="subcellular location">
    <subcellularLocation>
        <location evidence="3">Cytoplasm</location>
    </subcellularLocation>
    <subcellularLocation>
        <location evidence="3">Nucleus</location>
    </subcellularLocation>
</comment>
<dbReference type="GO" id="GO:0051603">
    <property type="term" value="P:proteolysis involved in protein catabolic process"/>
    <property type="evidence" value="ECO:0007669"/>
    <property type="project" value="InterPro"/>
</dbReference>
<keyword evidence="1 3" id="KW-0963">Cytoplasm</keyword>